<organism evidence="2 3">
    <name type="scientific">Actinacidiphila oryziradicis</name>
    <dbReference type="NCBI Taxonomy" id="2571141"/>
    <lineage>
        <taxon>Bacteria</taxon>
        <taxon>Bacillati</taxon>
        <taxon>Actinomycetota</taxon>
        <taxon>Actinomycetes</taxon>
        <taxon>Kitasatosporales</taxon>
        <taxon>Streptomycetaceae</taxon>
        <taxon>Actinacidiphila</taxon>
    </lineage>
</organism>
<dbReference type="EMBL" id="SUMC01000207">
    <property type="protein sequence ID" value="TJZ94658.1"/>
    <property type="molecule type" value="Genomic_DNA"/>
</dbReference>
<name>A0A4V5MYM8_9ACTN</name>
<dbReference type="AlphaFoldDB" id="A0A4V5MYM8"/>
<dbReference type="Proteomes" id="UP000305778">
    <property type="component" value="Unassembled WGS sequence"/>
</dbReference>
<keyword evidence="3" id="KW-1185">Reference proteome</keyword>
<keyword evidence="1" id="KW-0812">Transmembrane</keyword>
<gene>
    <name evidence="2" type="ORF">FCI23_53225</name>
</gene>
<keyword evidence="1" id="KW-1133">Transmembrane helix</keyword>
<dbReference type="RefSeq" id="WP_136731321.1">
    <property type="nucleotide sequence ID" value="NZ_SUMC01000207.1"/>
</dbReference>
<accession>A0A4V5MYM8</accession>
<comment type="caution">
    <text evidence="2">The sequence shown here is derived from an EMBL/GenBank/DDBJ whole genome shotgun (WGS) entry which is preliminary data.</text>
</comment>
<feature type="transmembrane region" description="Helical" evidence="1">
    <location>
        <begin position="32"/>
        <end position="51"/>
    </location>
</feature>
<dbReference type="OrthoDB" id="3404587at2"/>
<feature type="transmembrane region" description="Helical" evidence="1">
    <location>
        <begin position="63"/>
        <end position="83"/>
    </location>
</feature>
<reference evidence="2 3" key="1">
    <citation type="submission" date="2019-04" db="EMBL/GenBank/DDBJ databases">
        <title>Streptomyces oryziradicis sp. nov., a novel actinomycete isolated from rhizosphere soil of rice (Oryza sativa L.).</title>
        <authorList>
            <person name="Li C."/>
        </authorList>
    </citation>
    <scope>NUCLEOTIDE SEQUENCE [LARGE SCALE GENOMIC DNA]</scope>
    <source>
        <strain evidence="2 3">NEAU-C40</strain>
    </source>
</reference>
<protein>
    <submittedName>
        <fullName evidence="2">Uncharacterized protein</fullName>
    </submittedName>
</protein>
<evidence type="ECO:0000313" key="2">
    <source>
        <dbReference type="EMBL" id="TJZ94658.1"/>
    </source>
</evidence>
<keyword evidence="1" id="KW-0472">Membrane</keyword>
<evidence type="ECO:0000313" key="3">
    <source>
        <dbReference type="Proteomes" id="UP000305778"/>
    </source>
</evidence>
<proteinExistence type="predicted"/>
<sequence>MTDDDTMAGVNVRRLAAIDMYGTRGTTRRRRIILAEFVTGVVVLVVFGIWLVTHASGLGDRALGIWLIGAGLNYAPLALYAIALSRPGALDAELVGVDTDQELRRCRVP</sequence>
<evidence type="ECO:0000256" key="1">
    <source>
        <dbReference type="SAM" id="Phobius"/>
    </source>
</evidence>